<evidence type="ECO:0000313" key="13">
    <source>
        <dbReference type="Ensembl" id="ENSVKKP00000006016.1"/>
    </source>
</evidence>
<comment type="subcellular location">
    <subcellularLocation>
        <location evidence="2">Cytoplasm</location>
    </subcellularLocation>
    <subcellularLocation>
        <location evidence="1">Nucleus</location>
    </subcellularLocation>
</comment>
<evidence type="ECO:0000256" key="5">
    <source>
        <dbReference type="ARBA" id="ARBA00022490"/>
    </source>
</evidence>
<organism evidence="13 14">
    <name type="scientific">Varanus komodoensis</name>
    <name type="common">Komodo dragon</name>
    <dbReference type="NCBI Taxonomy" id="61221"/>
    <lineage>
        <taxon>Eukaryota</taxon>
        <taxon>Metazoa</taxon>
        <taxon>Chordata</taxon>
        <taxon>Craniata</taxon>
        <taxon>Vertebrata</taxon>
        <taxon>Euteleostomi</taxon>
        <taxon>Lepidosauria</taxon>
        <taxon>Squamata</taxon>
        <taxon>Bifurcata</taxon>
        <taxon>Unidentata</taxon>
        <taxon>Episquamata</taxon>
        <taxon>Toxicofera</taxon>
        <taxon>Anguimorpha</taxon>
        <taxon>Paleoanguimorpha</taxon>
        <taxon>Varanoidea</taxon>
        <taxon>Varanidae</taxon>
        <taxon>Varanus</taxon>
    </lineage>
</organism>
<dbReference type="InterPro" id="IPR041302">
    <property type="entry name" value="LRR_RI_cap"/>
</dbReference>
<accession>A0A8D2J232</accession>
<dbReference type="RefSeq" id="XP_044281849.1">
    <property type="nucleotide sequence ID" value="XM_044425914.1"/>
</dbReference>
<keyword evidence="6" id="KW-0597">Phosphoprotein</keyword>
<evidence type="ECO:0000256" key="1">
    <source>
        <dbReference type="ARBA" id="ARBA00004123"/>
    </source>
</evidence>
<evidence type="ECO:0000256" key="2">
    <source>
        <dbReference type="ARBA" id="ARBA00004496"/>
    </source>
</evidence>
<proteinExistence type="predicted"/>
<keyword evidence="10" id="KW-0539">Nucleus</keyword>
<dbReference type="RefSeq" id="XP_044281848.1">
    <property type="nucleotide sequence ID" value="XM_044425913.1"/>
</dbReference>
<reference evidence="13" key="2">
    <citation type="submission" date="2025-09" db="UniProtKB">
        <authorList>
            <consortium name="Ensembl"/>
        </authorList>
    </citation>
    <scope>IDENTIFICATION</scope>
</reference>
<protein>
    <recommendedName>
        <fullName evidence="4">Ribonuclease inhibitor</fullName>
    </recommendedName>
    <alternativeName>
        <fullName evidence="11">Ribonuclease/angiogenin inhibitor 1</fullName>
    </alternativeName>
</protein>
<evidence type="ECO:0000313" key="14">
    <source>
        <dbReference type="Proteomes" id="UP000694545"/>
    </source>
</evidence>
<reference evidence="13" key="1">
    <citation type="submission" date="2025-08" db="UniProtKB">
        <authorList>
            <consortium name="Ensembl"/>
        </authorList>
    </citation>
    <scope>IDENTIFICATION</scope>
</reference>
<evidence type="ECO:0000256" key="6">
    <source>
        <dbReference type="ARBA" id="ARBA00022553"/>
    </source>
</evidence>
<dbReference type="Pfam" id="PF18779">
    <property type="entry name" value="LRR_RI_capping"/>
    <property type="match status" value="1"/>
</dbReference>
<dbReference type="OrthoDB" id="120976at2759"/>
<evidence type="ECO:0000256" key="4">
    <source>
        <dbReference type="ARBA" id="ARBA00014554"/>
    </source>
</evidence>
<keyword evidence="9" id="KW-0007">Acetylation</keyword>
<dbReference type="Proteomes" id="UP000694545">
    <property type="component" value="Unplaced"/>
</dbReference>
<evidence type="ECO:0000256" key="3">
    <source>
        <dbReference type="ARBA" id="ARBA00011699"/>
    </source>
</evidence>
<dbReference type="RefSeq" id="XP_044281847.1">
    <property type="nucleotide sequence ID" value="XM_044425912.1"/>
</dbReference>
<evidence type="ECO:0000256" key="10">
    <source>
        <dbReference type="ARBA" id="ARBA00023242"/>
    </source>
</evidence>
<evidence type="ECO:0000256" key="8">
    <source>
        <dbReference type="ARBA" id="ARBA00022737"/>
    </source>
</evidence>
<dbReference type="KEGG" id="vko:123021275"/>
<dbReference type="InterPro" id="IPR001611">
    <property type="entry name" value="Leu-rich_rpt"/>
</dbReference>
<dbReference type="InterPro" id="IPR032675">
    <property type="entry name" value="LRR_dom_sf"/>
</dbReference>
<dbReference type="GO" id="GO:0005634">
    <property type="term" value="C:nucleus"/>
    <property type="evidence" value="ECO:0007669"/>
    <property type="project" value="UniProtKB-SubCell"/>
</dbReference>
<dbReference type="PANTHER" id="PTHR45690:SF19">
    <property type="entry name" value="NACHT, LRR AND PYD DOMAINS-CONTAINING PROTEIN 3"/>
    <property type="match status" value="1"/>
</dbReference>
<keyword evidence="7" id="KW-0433">Leucine-rich repeat</keyword>
<dbReference type="CTD" id="6050"/>
<dbReference type="GeneID" id="123021275"/>
<keyword evidence="14" id="KW-1185">Reference proteome</keyword>
<dbReference type="CDD" id="cd00116">
    <property type="entry name" value="LRR_RI"/>
    <property type="match status" value="1"/>
</dbReference>
<dbReference type="Gene3D" id="3.80.10.10">
    <property type="entry name" value="Ribonuclease Inhibitor"/>
    <property type="match status" value="1"/>
</dbReference>
<dbReference type="AlphaFoldDB" id="A0A8D2J232"/>
<gene>
    <name evidence="13" type="primary">RNH1</name>
</gene>
<dbReference type="OMA" id="CQLECLW"/>
<dbReference type="GO" id="GO:0005737">
    <property type="term" value="C:cytoplasm"/>
    <property type="evidence" value="ECO:0007669"/>
    <property type="project" value="UniProtKB-SubCell"/>
</dbReference>
<evidence type="ECO:0000256" key="9">
    <source>
        <dbReference type="ARBA" id="ARBA00022990"/>
    </source>
</evidence>
<comment type="function">
    <text evidence="12">Ribonuclease inhibitor which inhibits RNASE1, RNASE2 and angiogenin (ANG). May play a role in redox homeostasis. Required to inhibit the cytotoxic tRNA ribonuclease activity of ANG in the cytoplasm in absence of stress. Relocates to the nucleus in response to stress, relieving inhibition of ANG in the cytoplasm, and inhibiting the angiogenic activity of ANG in the nucleus.</text>
</comment>
<dbReference type="Pfam" id="PF13516">
    <property type="entry name" value="LRR_6"/>
    <property type="match status" value="7"/>
</dbReference>
<name>A0A8D2J232_VARKO</name>
<dbReference type="InterPro" id="IPR050637">
    <property type="entry name" value="NLRP_innate_immun_reg"/>
</dbReference>
<comment type="subunit">
    <text evidence="3">Forms high-affinity heterodimers with RNASE1, ANG and RNASE2.</text>
</comment>
<evidence type="ECO:0000256" key="7">
    <source>
        <dbReference type="ARBA" id="ARBA00022614"/>
    </source>
</evidence>
<dbReference type="SMART" id="SM00368">
    <property type="entry name" value="LRR_RI"/>
    <property type="match status" value="13"/>
</dbReference>
<sequence length="456" mass="49848">MDLDLQCQELVGTKWKELIPSLNQYKTIRLDDCSLVASNCEDLASVLKTNQTLTELKLNNNELQDAGVDLLCKGLLNSSCKLQKLWLRNCNLTKGCCKSLRVLLSGKPGLTELQLNDNNLGSAGAKELCQGLLDPSCQLESLHMDFCEVSAEAVEMLSNVLRTKPSLKEVNLSNNKFEDTGVASLFQSMLDPNCNLRSLHLENCGFTEAACEKLSAVLSAKPCLTELYIGENKIGNAGIALLCRGVLEPSCKIEKLSLWECNISAAGCKELSNVISTKETLRELNLIGNEIKDEGMDIICQGLKSPNTKLESLWARECGLTSACCQSISSALAVNGTLKELHIGSNKLRDEGVIQLCEGVMSPTCKLRSLWLGLSGLTSACCGTLAQVMVGKPCLEELDVSYSQIEDEGARILCEAVKNPNCHLKYLMLYDTYWSSEVDDELNALEELKPGFKLIT</sequence>
<evidence type="ECO:0000256" key="11">
    <source>
        <dbReference type="ARBA" id="ARBA00032534"/>
    </source>
</evidence>
<dbReference type="PANTHER" id="PTHR45690">
    <property type="entry name" value="NACHT, LRR AND PYD DOMAINS-CONTAINING PROTEIN 12"/>
    <property type="match status" value="1"/>
</dbReference>
<keyword evidence="8" id="KW-0677">Repeat</keyword>
<evidence type="ECO:0000256" key="12">
    <source>
        <dbReference type="ARBA" id="ARBA00049613"/>
    </source>
</evidence>
<keyword evidence="5" id="KW-0963">Cytoplasm</keyword>
<dbReference type="SUPFAM" id="SSF52047">
    <property type="entry name" value="RNI-like"/>
    <property type="match status" value="1"/>
</dbReference>
<dbReference type="Ensembl" id="ENSVKKT00000006177.1">
    <property type="protein sequence ID" value="ENSVKKP00000006016.1"/>
    <property type="gene ID" value="ENSVKKG00000004390.1"/>
</dbReference>